<comment type="caution">
    <text evidence="1">The sequence shown here is derived from an EMBL/GenBank/DDBJ whole genome shotgun (WGS) entry which is preliminary data.</text>
</comment>
<gene>
    <name evidence="1" type="ORF">APHWI1_0371</name>
</gene>
<reference evidence="1 2" key="1">
    <citation type="submission" date="2015-01" db="EMBL/GenBank/DDBJ databases">
        <title>Genome Sequencing of Rickettsiales.</title>
        <authorList>
            <person name="Daugherty S.C."/>
            <person name="Su Q."/>
            <person name="Abolude K."/>
            <person name="Beier-Sexton M."/>
            <person name="Carlyon J.A."/>
            <person name="Carter R."/>
            <person name="Day N.P."/>
            <person name="Dumler S.J."/>
            <person name="Dyachenko V."/>
            <person name="Godinez A."/>
            <person name="Kurtti T.J."/>
            <person name="Lichay M."/>
            <person name="Mullins K.E."/>
            <person name="Ott S."/>
            <person name="Pappas-Brown V."/>
            <person name="Paris D.H."/>
            <person name="Patel P."/>
            <person name="Richards A.L."/>
            <person name="Sadzewicz L."/>
            <person name="Sears K."/>
            <person name="Seidman D."/>
            <person name="Sengamalay N."/>
            <person name="Stenos J."/>
            <person name="Tallon L.J."/>
            <person name="Vincent G."/>
            <person name="Fraser C.M."/>
            <person name="Munderloh U."/>
            <person name="Dunning-Hotopp J.C."/>
        </authorList>
    </citation>
    <scope>NUCLEOTIDE SEQUENCE [LARGE SCALE GENOMIC DNA]</scope>
    <source>
        <strain evidence="1 2">ApWI1</strain>
    </source>
</reference>
<name>A0A0F3PYH9_ANAPH</name>
<evidence type="ECO:0000313" key="2">
    <source>
        <dbReference type="Proteomes" id="UP000033622"/>
    </source>
</evidence>
<protein>
    <submittedName>
        <fullName evidence="1">Uncharacterized protein</fullName>
    </submittedName>
</protein>
<dbReference type="AlphaFoldDB" id="A0A0F3PYH9"/>
<dbReference type="Proteomes" id="UP000033622">
    <property type="component" value="Unassembled WGS sequence"/>
</dbReference>
<dbReference type="PATRIC" id="fig|1359155.3.peg.374"/>
<proteinExistence type="predicted"/>
<accession>A0A0F3PYH9</accession>
<organism evidence="1 2">
    <name type="scientific">Anaplasma phagocytophilum str. ApWI1</name>
    <dbReference type="NCBI Taxonomy" id="1359155"/>
    <lineage>
        <taxon>Bacteria</taxon>
        <taxon>Pseudomonadati</taxon>
        <taxon>Pseudomonadota</taxon>
        <taxon>Alphaproteobacteria</taxon>
        <taxon>Rickettsiales</taxon>
        <taxon>Anaplasmataceae</taxon>
        <taxon>Anaplasma</taxon>
        <taxon>phagocytophilum group</taxon>
    </lineage>
</organism>
<sequence>MKAHSPTFACQVGYRHCVVNLGTDAESLNKEELDKGK</sequence>
<dbReference type="EMBL" id="LAOF01000001">
    <property type="protein sequence ID" value="KJV84259.1"/>
    <property type="molecule type" value="Genomic_DNA"/>
</dbReference>
<evidence type="ECO:0000313" key="1">
    <source>
        <dbReference type="EMBL" id="KJV84259.1"/>
    </source>
</evidence>